<dbReference type="GO" id="GO:0008966">
    <property type="term" value="F:phosphoglucosamine mutase activity"/>
    <property type="evidence" value="ECO:0007669"/>
    <property type="project" value="UniProtKB-EC"/>
</dbReference>
<evidence type="ECO:0000259" key="10">
    <source>
        <dbReference type="Pfam" id="PF02879"/>
    </source>
</evidence>
<comment type="similarity">
    <text evidence="2 7">Belongs to the phosphohexose mutase family.</text>
</comment>
<evidence type="ECO:0000259" key="8">
    <source>
        <dbReference type="Pfam" id="PF00408"/>
    </source>
</evidence>
<dbReference type="InterPro" id="IPR036900">
    <property type="entry name" value="A-D-PHexomutase_C_sf"/>
</dbReference>
<dbReference type="Pfam" id="PF02879">
    <property type="entry name" value="PGM_PMM_II"/>
    <property type="match status" value="1"/>
</dbReference>
<dbReference type="RefSeq" id="WP_260593000.1">
    <property type="nucleotide sequence ID" value="NZ_CP104003.1"/>
</dbReference>
<keyword evidence="5 7" id="KW-0460">Magnesium</keyword>
<dbReference type="SUPFAM" id="SSF53738">
    <property type="entry name" value="Phosphoglucomutase, first 3 domains"/>
    <property type="match status" value="3"/>
</dbReference>
<protein>
    <submittedName>
        <fullName evidence="12">Phosphoglucosamine mutase</fullName>
        <ecNumber evidence="12">5.4.2.10</ecNumber>
    </submittedName>
</protein>
<evidence type="ECO:0000259" key="9">
    <source>
        <dbReference type="Pfam" id="PF02878"/>
    </source>
</evidence>
<evidence type="ECO:0000256" key="5">
    <source>
        <dbReference type="ARBA" id="ARBA00022842"/>
    </source>
</evidence>
<dbReference type="InterPro" id="IPR005846">
    <property type="entry name" value="A-D-PHexomutase_a/b/a-III"/>
</dbReference>
<sequence length="461" mass="48655">MEIFGSSGVRGVVGEEMTPEFVTRVARAAGATFRADGERVVALGRDTRRTGPMLTDAAAAGLAAVGCDVRRLDVIPTPGLQAYCDAEAVPAMMVTASHNPPAYNGVKLVGADGCELSRAALERVEERLLAGHADTAASDDRVDWATVGEVERVDGARRRYVDELLRSVDRERIADADLTVALDPGHGAGALTSPDFFRRLGCRVVTVNAQPDGHFPGRDPEPVAANLPDLGALVRAAGADVGIAHDGDADRAVFFDETGSYLEGDATLAALAAANLEPGDATVSAVNVSQRLVDVAEECGADLKLTPIGSTHIVTRIRELRAEGRSVPVAGEGNGGVLFPPYRLTRDGAYTAARFLELLADRPASEVVEPHTGYENVRLNLHYDDVEERAAMLGAAEAHAADADAELNTIDGYRLDFGDAWVLARPSGTEPLVRVYAEAKSRDRAETLAGALEAAMLAARE</sequence>
<dbReference type="PROSITE" id="PS00710">
    <property type="entry name" value="PGM_PMM"/>
    <property type="match status" value="1"/>
</dbReference>
<reference evidence="12" key="1">
    <citation type="submission" date="2022-09" db="EMBL/GenBank/DDBJ databases">
        <title>Diverse halophilic archaea isolated from saline environments.</title>
        <authorList>
            <person name="Cui H.-L."/>
        </authorList>
    </citation>
    <scope>NUCLEOTIDE SEQUENCE</scope>
    <source>
        <strain evidence="12">ZS-35-S2</strain>
    </source>
</reference>
<evidence type="ECO:0000256" key="3">
    <source>
        <dbReference type="ARBA" id="ARBA00022553"/>
    </source>
</evidence>
<dbReference type="GeneID" id="74944359"/>
<proteinExistence type="inferred from homology"/>
<dbReference type="PANTHER" id="PTHR42946:SF1">
    <property type="entry name" value="PHOSPHOGLUCOMUTASE (ALPHA-D-GLUCOSE-1,6-BISPHOSPHATE-DEPENDENT)"/>
    <property type="match status" value="1"/>
</dbReference>
<evidence type="ECO:0000256" key="6">
    <source>
        <dbReference type="ARBA" id="ARBA00023235"/>
    </source>
</evidence>
<dbReference type="InterPro" id="IPR005841">
    <property type="entry name" value="Alpha-D-phosphohexomutase_SF"/>
</dbReference>
<keyword evidence="6 12" id="KW-0413">Isomerase</keyword>
<evidence type="ECO:0000313" key="13">
    <source>
        <dbReference type="Proteomes" id="UP001057580"/>
    </source>
</evidence>
<comment type="cofactor">
    <cofactor evidence="1">
        <name>Mg(2+)</name>
        <dbReference type="ChEBI" id="CHEBI:18420"/>
    </cofactor>
</comment>
<organism evidence="12 13">
    <name type="scientific">Salinirubellus salinus</name>
    <dbReference type="NCBI Taxonomy" id="1364945"/>
    <lineage>
        <taxon>Archaea</taxon>
        <taxon>Methanobacteriati</taxon>
        <taxon>Methanobacteriota</taxon>
        <taxon>Stenosarchaea group</taxon>
        <taxon>Halobacteria</taxon>
        <taxon>Halobacteriales</taxon>
        <taxon>Natronomonadaceae</taxon>
        <taxon>Salinirubellus</taxon>
    </lineage>
</organism>
<dbReference type="GO" id="GO:0005975">
    <property type="term" value="P:carbohydrate metabolic process"/>
    <property type="evidence" value="ECO:0007669"/>
    <property type="project" value="InterPro"/>
</dbReference>
<dbReference type="InterPro" id="IPR050060">
    <property type="entry name" value="Phosphoglucosamine_mutase"/>
</dbReference>
<dbReference type="Pfam" id="PF02878">
    <property type="entry name" value="PGM_PMM_I"/>
    <property type="match status" value="1"/>
</dbReference>
<dbReference type="InterPro" id="IPR005843">
    <property type="entry name" value="A-D-PHexomutase_C"/>
</dbReference>
<dbReference type="PANTHER" id="PTHR42946">
    <property type="entry name" value="PHOSPHOHEXOSE MUTASE"/>
    <property type="match status" value="1"/>
</dbReference>
<dbReference type="PRINTS" id="PR00509">
    <property type="entry name" value="PGMPMM"/>
</dbReference>
<dbReference type="InterPro" id="IPR005845">
    <property type="entry name" value="A-D-PHexomutase_a/b/a-II"/>
</dbReference>
<dbReference type="InterPro" id="IPR024086">
    <property type="entry name" value="GlmM_arc-type"/>
</dbReference>
<dbReference type="CDD" id="cd03087">
    <property type="entry name" value="PGM_like1"/>
    <property type="match status" value="1"/>
</dbReference>
<dbReference type="Pfam" id="PF00408">
    <property type="entry name" value="PGM_PMM_IV"/>
    <property type="match status" value="1"/>
</dbReference>
<keyword evidence="4 7" id="KW-0479">Metal-binding</keyword>
<evidence type="ECO:0000256" key="2">
    <source>
        <dbReference type="ARBA" id="ARBA00010231"/>
    </source>
</evidence>
<evidence type="ECO:0000259" key="11">
    <source>
        <dbReference type="Pfam" id="PF02880"/>
    </source>
</evidence>
<feature type="domain" description="Alpha-D-phosphohexomutase C-terminal" evidence="8">
    <location>
        <begin position="395"/>
        <end position="452"/>
    </location>
</feature>
<keyword evidence="3" id="KW-0597">Phosphoprotein</keyword>
<dbReference type="KEGG" id="ssai:N0B31_18015"/>
<feature type="domain" description="Alpha-D-phosphohexomutase alpha/beta/alpha" evidence="9">
    <location>
        <begin position="2"/>
        <end position="129"/>
    </location>
</feature>
<dbReference type="GO" id="GO:0004615">
    <property type="term" value="F:phosphomannomutase activity"/>
    <property type="evidence" value="ECO:0007669"/>
    <property type="project" value="TreeGrafter"/>
</dbReference>
<feature type="domain" description="Alpha-D-phosphohexomutase alpha/beta/alpha" evidence="11">
    <location>
        <begin position="264"/>
        <end position="368"/>
    </location>
</feature>
<dbReference type="AlphaFoldDB" id="A0A9E7R1I0"/>
<gene>
    <name evidence="12" type="primary">glmM</name>
    <name evidence="12" type="ORF">N0B31_18015</name>
</gene>
<dbReference type="Pfam" id="PF02880">
    <property type="entry name" value="PGM_PMM_III"/>
    <property type="match status" value="1"/>
</dbReference>
<dbReference type="GO" id="GO:0000287">
    <property type="term" value="F:magnesium ion binding"/>
    <property type="evidence" value="ECO:0007669"/>
    <property type="project" value="InterPro"/>
</dbReference>
<dbReference type="Gene3D" id="3.40.120.10">
    <property type="entry name" value="Alpha-D-Glucose-1,6-Bisphosphate, subunit A, domain 3"/>
    <property type="match status" value="3"/>
</dbReference>
<dbReference type="InterPro" id="IPR016055">
    <property type="entry name" value="A-D-PHexomutase_a/b/a-I/II/III"/>
</dbReference>
<name>A0A9E7R1I0_9EURY</name>
<dbReference type="Proteomes" id="UP001057580">
    <property type="component" value="Chromosome"/>
</dbReference>
<dbReference type="InterPro" id="IPR005844">
    <property type="entry name" value="A-D-PHexomutase_a/b/a-I"/>
</dbReference>
<keyword evidence="13" id="KW-1185">Reference proteome</keyword>
<feature type="domain" description="Alpha-D-phosphohexomutase alpha/beta/alpha" evidence="10">
    <location>
        <begin position="159"/>
        <end position="259"/>
    </location>
</feature>
<evidence type="ECO:0000256" key="4">
    <source>
        <dbReference type="ARBA" id="ARBA00022723"/>
    </source>
</evidence>
<dbReference type="NCBIfam" id="TIGR03990">
    <property type="entry name" value="Arch_GlmM"/>
    <property type="match status" value="1"/>
</dbReference>
<evidence type="ECO:0000256" key="7">
    <source>
        <dbReference type="RuleBase" id="RU004326"/>
    </source>
</evidence>
<dbReference type="EC" id="5.4.2.10" evidence="12"/>
<dbReference type="InterPro" id="IPR016066">
    <property type="entry name" value="A-D-PHexomutase_CS"/>
</dbReference>
<evidence type="ECO:0000313" key="12">
    <source>
        <dbReference type="EMBL" id="UWM54006.1"/>
    </source>
</evidence>
<dbReference type="EMBL" id="CP104003">
    <property type="protein sequence ID" value="UWM54006.1"/>
    <property type="molecule type" value="Genomic_DNA"/>
</dbReference>
<dbReference type="Gene3D" id="3.30.310.50">
    <property type="entry name" value="Alpha-D-phosphohexomutase, C-terminal domain"/>
    <property type="match status" value="1"/>
</dbReference>
<accession>A0A9E7R1I0</accession>
<evidence type="ECO:0000256" key="1">
    <source>
        <dbReference type="ARBA" id="ARBA00001946"/>
    </source>
</evidence>
<dbReference type="SUPFAM" id="SSF55957">
    <property type="entry name" value="Phosphoglucomutase, C-terminal domain"/>
    <property type="match status" value="1"/>
</dbReference>